<organism evidence="11 12">
    <name type="scientific">Drosophila virilis</name>
    <name type="common">Fruit fly</name>
    <dbReference type="NCBI Taxonomy" id="7244"/>
    <lineage>
        <taxon>Eukaryota</taxon>
        <taxon>Metazoa</taxon>
        <taxon>Ecdysozoa</taxon>
        <taxon>Arthropoda</taxon>
        <taxon>Hexapoda</taxon>
        <taxon>Insecta</taxon>
        <taxon>Pterygota</taxon>
        <taxon>Neoptera</taxon>
        <taxon>Endopterygota</taxon>
        <taxon>Diptera</taxon>
        <taxon>Brachycera</taxon>
        <taxon>Muscomorpha</taxon>
        <taxon>Ephydroidea</taxon>
        <taxon>Drosophilidae</taxon>
        <taxon>Drosophila</taxon>
    </lineage>
</organism>
<evidence type="ECO:0000256" key="3">
    <source>
        <dbReference type="ARBA" id="ARBA00022737"/>
    </source>
</evidence>
<evidence type="ECO:0000256" key="2">
    <source>
        <dbReference type="ARBA" id="ARBA00022723"/>
    </source>
</evidence>
<evidence type="ECO:0000259" key="10">
    <source>
        <dbReference type="PROSITE" id="PS51029"/>
    </source>
</evidence>
<dbReference type="HOGENOM" id="CLU_027532_0_0_1"/>
<dbReference type="PROSITE" id="PS51029">
    <property type="entry name" value="MADF"/>
    <property type="match status" value="2"/>
</dbReference>
<reference evidence="11 12" key="1">
    <citation type="journal article" date="2007" name="Nature">
        <title>Evolution of genes and genomes on the Drosophila phylogeny.</title>
        <authorList>
            <consortium name="Drosophila 12 Genomes Consortium"/>
            <person name="Clark A.G."/>
            <person name="Eisen M.B."/>
            <person name="Smith D.R."/>
            <person name="Bergman C.M."/>
            <person name="Oliver B."/>
            <person name="Markow T.A."/>
            <person name="Kaufman T.C."/>
            <person name="Kellis M."/>
            <person name="Gelbart W."/>
            <person name="Iyer V.N."/>
            <person name="Pollard D.A."/>
            <person name="Sackton T.B."/>
            <person name="Larracuente A.M."/>
            <person name="Singh N.D."/>
            <person name="Abad J.P."/>
            <person name="Abt D.N."/>
            <person name="Adryan B."/>
            <person name="Aguade M."/>
            <person name="Akashi H."/>
            <person name="Anderson W.W."/>
            <person name="Aquadro C.F."/>
            <person name="Ardell D.H."/>
            <person name="Arguello R."/>
            <person name="Artieri C.G."/>
            <person name="Barbash D.A."/>
            <person name="Barker D."/>
            <person name="Barsanti P."/>
            <person name="Batterham P."/>
            <person name="Batzoglou S."/>
            <person name="Begun D."/>
            <person name="Bhutkar A."/>
            <person name="Blanco E."/>
            <person name="Bosak S.A."/>
            <person name="Bradley R.K."/>
            <person name="Brand A.D."/>
            <person name="Brent M.R."/>
            <person name="Brooks A.N."/>
            <person name="Brown R.H."/>
            <person name="Butlin R.K."/>
            <person name="Caggese C."/>
            <person name="Calvi B.R."/>
            <person name="Bernardo de Carvalho A."/>
            <person name="Caspi A."/>
            <person name="Castrezana S."/>
            <person name="Celniker S.E."/>
            <person name="Chang J.L."/>
            <person name="Chapple C."/>
            <person name="Chatterji S."/>
            <person name="Chinwalla A."/>
            <person name="Civetta A."/>
            <person name="Clifton S.W."/>
            <person name="Comeron J.M."/>
            <person name="Costello J.C."/>
            <person name="Coyne J.A."/>
            <person name="Daub J."/>
            <person name="David R.G."/>
            <person name="Delcher A.L."/>
            <person name="Delehaunty K."/>
            <person name="Do C.B."/>
            <person name="Ebling H."/>
            <person name="Edwards K."/>
            <person name="Eickbush T."/>
            <person name="Evans J.D."/>
            <person name="Filipski A."/>
            <person name="Findeiss S."/>
            <person name="Freyhult E."/>
            <person name="Fulton L."/>
            <person name="Fulton R."/>
            <person name="Garcia A.C."/>
            <person name="Gardiner A."/>
            <person name="Garfield D.A."/>
            <person name="Garvin B.E."/>
            <person name="Gibson G."/>
            <person name="Gilbert D."/>
            <person name="Gnerre S."/>
            <person name="Godfrey J."/>
            <person name="Good R."/>
            <person name="Gotea V."/>
            <person name="Gravely B."/>
            <person name="Greenberg A.J."/>
            <person name="Griffiths-Jones S."/>
            <person name="Gross S."/>
            <person name="Guigo R."/>
            <person name="Gustafson E.A."/>
            <person name="Haerty W."/>
            <person name="Hahn M.W."/>
            <person name="Halligan D.L."/>
            <person name="Halpern A.L."/>
            <person name="Halter G.M."/>
            <person name="Han M.V."/>
            <person name="Heger A."/>
            <person name="Hillier L."/>
            <person name="Hinrichs A.S."/>
            <person name="Holmes I."/>
            <person name="Hoskins R.A."/>
            <person name="Hubisz M.J."/>
            <person name="Hultmark D."/>
            <person name="Huntley M.A."/>
            <person name="Jaffe D.B."/>
            <person name="Jagadeeshan S."/>
            <person name="Jeck W.R."/>
            <person name="Johnson J."/>
            <person name="Jones C.D."/>
            <person name="Jordan W.C."/>
            <person name="Karpen G.H."/>
            <person name="Kataoka E."/>
            <person name="Keightley P.D."/>
            <person name="Kheradpour P."/>
            <person name="Kirkness E.F."/>
            <person name="Koerich L.B."/>
            <person name="Kristiansen K."/>
            <person name="Kudrna D."/>
            <person name="Kulathinal R.J."/>
            <person name="Kumar S."/>
            <person name="Kwok R."/>
            <person name="Lander E."/>
            <person name="Langley C.H."/>
            <person name="Lapoint R."/>
            <person name="Lazzaro B.P."/>
            <person name="Lee S.J."/>
            <person name="Levesque L."/>
            <person name="Li R."/>
            <person name="Lin C.F."/>
            <person name="Lin M.F."/>
            <person name="Lindblad-Toh K."/>
            <person name="Llopart A."/>
            <person name="Long M."/>
            <person name="Low L."/>
            <person name="Lozovsky E."/>
            <person name="Lu J."/>
            <person name="Luo M."/>
            <person name="Machado C.A."/>
            <person name="Makalowski W."/>
            <person name="Marzo M."/>
            <person name="Matsuda M."/>
            <person name="Matzkin L."/>
            <person name="McAllister B."/>
            <person name="McBride C.S."/>
            <person name="McKernan B."/>
            <person name="McKernan K."/>
            <person name="Mendez-Lago M."/>
            <person name="Minx P."/>
            <person name="Mollenhauer M.U."/>
            <person name="Montooth K."/>
            <person name="Mount S.M."/>
            <person name="Mu X."/>
            <person name="Myers E."/>
            <person name="Negre B."/>
            <person name="Newfeld S."/>
            <person name="Nielsen R."/>
            <person name="Noor M.A."/>
            <person name="O'Grady P."/>
            <person name="Pachter L."/>
            <person name="Papaceit M."/>
            <person name="Parisi M.J."/>
            <person name="Parisi M."/>
            <person name="Parts L."/>
            <person name="Pedersen J.S."/>
            <person name="Pesole G."/>
            <person name="Phillippy A.M."/>
            <person name="Ponting C.P."/>
            <person name="Pop M."/>
            <person name="Porcelli D."/>
            <person name="Powell J.R."/>
            <person name="Prohaska S."/>
            <person name="Pruitt K."/>
            <person name="Puig M."/>
            <person name="Quesneville H."/>
            <person name="Ram K.R."/>
            <person name="Rand D."/>
            <person name="Rasmussen M.D."/>
            <person name="Reed L.K."/>
            <person name="Reenan R."/>
            <person name="Reily A."/>
            <person name="Remington K.A."/>
            <person name="Rieger T.T."/>
            <person name="Ritchie M.G."/>
            <person name="Robin C."/>
            <person name="Rogers Y.H."/>
            <person name="Rohde C."/>
            <person name="Rozas J."/>
            <person name="Rubenfield M.J."/>
            <person name="Ruiz A."/>
            <person name="Russo S."/>
            <person name="Salzberg S.L."/>
            <person name="Sanchez-Gracia A."/>
            <person name="Saranga D.J."/>
            <person name="Sato H."/>
            <person name="Schaeffer S.W."/>
            <person name="Schatz M.C."/>
            <person name="Schlenke T."/>
            <person name="Schwartz R."/>
            <person name="Segarra C."/>
            <person name="Singh R.S."/>
            <person name="Sirot L."/>
            <person name="Sirota M."/>
            <person name="Sisneros N.B."/>
            <person name="Smith C.D."/>
            <person name="Smith T.F."/>
            <person name="Spieth J."/>
            <person name="Stage D.E."/>
            <person name="Stark A."/>
            <person name="Stephan W."/>
            <person name="Strausberg R.L."/>
            <person name="Strempel S."/>
            <person name="Sturgill D."/>
            <person name="Sutton G."/>
            <person name="Sutton G.G."/>
            <person name="Tao W."/>
            <person name="Teichmann S."/>
            <person name="Tobari Y.N."/>
            <person name="Tomimura Y."/>
            <person name="Tsolas J.M."/>
            <person name="Valente V.L."/>
            <person name="Venter E."/>
            <person name="Venter J.C."/>
            <person name="Vicario S."/>
            <person name="Vieira F.G."/>
            <person name="Vilella A.J."/>
            <person name="Villasante A."/>
            <person name="Walenz B."/>
            <person name="Wang J."/>
            <person name="Wasserman M."/>
            <person name="Watts T."/>
            <person name="Wilson D."/>
            <person name="Wilson R.K."/>
            <person name="Wing R.A."/>
            <person name="Wolfner M.F."/>
            <person name="Wong A."/>
            <person name="Wong G.K."/>
            <person name="Wu C.I."/>
            <person name="Wu G."/>
            <person name="Yamamoto D."/>
            <person name="Yang H.P."/>
            <person name="Yang S.P."/>
            <person name="Yorke J.A."/>
            <person name="Yoshida K."/>
            <person name="Zdobnov E."/>
            <person name="Zhang P."/>
            <person name="Zhang Y."/>
            <person name="Zimin A.V."/>
            <person name="Baldwin J."/>
            <person name="Abdouelleil A."/>
            <person name="Abdulkadir J."/>
            <person name="Abebe A."/>
            <person name="Abera B."/>
            <person name="Abreu J."/>
            <person name="Acer S.C."/>
            <person name="Aftuck L."/>
            <person name="Alexander A."/>
            <person name="An P."/>
            <person name="Anderson E."/>
            <person name="Anderson S."/>
            <person name="Arachi H."/>
            <person name="Azer M."/>
            <person name="Bachantsang P."/>
            <person name="Barry A."/>
            <person name="Bayul T."/>
            <person name="Berlin A."/>
            <person name="Bessette D."/>
            <person name="Bloom T."/>
            <person name="Blye J."/>
            <person name="Boguslavskiy L."/>
            <person name="Bonnet C."/>
            <person name="Boukhgalter B."/>
            <person name="Bourzgui I."/>
            <person name="Brown A."/>
            <person name="Cahill P."/>
            <person name="Channer S."/>
            <person name="Cheshatsang Y."/>
            <person name="Chuda L."/>
            <person name="Citroen M."/>
            <person name="Collymore A."/>
            <person name="Cooke P."/>
            <person name="Costello M."/>
            <person name="D'Aco K."/>
            <person name="Daza R."/>
            <person name="De Haan G."/>
            <person name="DeGray S."/>
            <person name="DeMaso C."/>
            <person name="Dhargay N."/>
            <person name="Dooley K."/>
            <person name="Dooley E."/>
            <person name="Doricent M."/>
            <person name="Dorje P."/>
            <person name="Dorjee K."/>
            <person name="Dupes A."/>
            <person name="Elong R."/>
            <person name="Falk J."/>
            <person name="Farina A."/>
            <person name="Faro S."/>
            <person name="Ferguson D."/>
            <person name="Fisher S."/>
            <person name="Foley C.D."/>
            <person name="Franke A."/>
            <person name="Friedrich D."/>
            <person name="Gadbois L."/>
            <person name="Gearin G."/>
            <person name="Gearin C.R."/>
            <person name="Giannoukos G."/>
            <person name="Goode T."/>
            <person name="Graham J."/>
            <person name="Grandbois E."/>
            <person name="Grewal S."/>
            <person name="Gyaltsen K."/>
            <person name="Hafez N."/>
            <person name="Hagos B."/>
            <person name="Hall J."/>
            <person name="Henson C."/>
            <person name="Hollinger A."/>
            <person name="Honan T."/>
            <person name="Huard M.D."/>
            <person name="Hughes L."/>
            <person name="Hurhula B."/>
            <person name="Husby M.E."/>
            <person name="Kamat A."/>
            <person name="Kanga B."/>
            <person name="Kashin S."/>
            <person name="Khazanovich D."/>
            <person name="Kisner P."/>
            <person name="Lance K."/>
            <person name="Lara M."/>
            <person name="Lee W."/>
            <person name="Lennon N."/>
            <person name="Letendre F."/>
            <person name="LeVine R."/>
            <person name="Lipovsky A."/>
            <person name="Liu X."/>
            <person name="Liu J."/>
            <person name="Liu S."/>
            <person name="Lokyitsang T."/>
            <person name="Lokyitsang Y."/>
            <person name="Lubonja R."/>
            <person name="Lui A."/>
            <person name="MacDonald P."/>
            <person name="Magnisalis V."/>
            <person name="Maru K."/>
            <person name="Matthews C."/>
            <person name="McCusker W."/>
            <person name="McDonough S."/>
            <person name="Mehta T."/>
            <person name="Meldrim J."/>
            <person name="Meneus L."/>
            <person name="Mihai O."/>
            <person name="Mihalev A."/>
            <person name="Mihova T."/>
            <person name="Mittelman R."/>
            <person name="Mlenga V."/>
            <person name="Montmayeur A."/>
            <person name="Mulrain L."/>
            <person name="Navidi A."/>
            <person name="Naylor J."/>
            <person name="Negash T."/>
            <person name="Nguyen T."/>
            <person name="Nguyen N."/>
            <person name="Nicol R."/>
            <person name="Norbu C."/>
            <person name="Norbu N."/>
            <person name="Novod N."/>
            <person name="O'Neill B."/>
            <person name="Osman S."/>
            <person name="Markiewicz E."/>
            <person name="Oyono O.L."/>
            <person name="Patti C."/>
            <person name="Phunkhang P."/>
            <person name="Pierre F."/>
            <person name="Priest M."/>
            <person name="Raghuraman S."/>
            <person name="Rege F."/>
            <person name="Reyes R."/>
            <person name="Rise C."/>
            <person name="Rogov P."/>
            <person name="Ross K."/>
            <person name="Ryan E."/>
            <person name="Settipalli S."/>
            <person name="Shea T."/>
            <person name="Sherpa N."/>
            <person name="Shi L."/>
            <person name="Shih D."/>
            <person name="Sparrow T."/>
            <person name="Spaulding J."/>
            <person name="Stalker J."/>
            <person name="Stange-Thomann N."/>
            <person name="Stavropoulos S."/>
            <person name="Stone C."/>
            <person name="Strader C."/>
            <person name="Tesfaye S."/>
            <person name="Thomson T."/>
            <person name="Thoulutsang Y."/>
            <person name="Thoulutsang D."/>
            <person name="Topham K."/>
            <person name="Topping I."/>
            <person name="Tsamla T."/>
            <person name="Vassiliev H."/>
            <person name="Vo A."/>
            <person name="Wangchuk T."/>
            <person name="Wangdi T."/>
            <person name="Weiand M."/>
            <person name="Wilkinson J."/>
            <person name="Wilson A."/>
            <person name="Yadav S."/>
            <person name="Young G."/>
            <person name="Yu Q."/>
            <person name="Zembek L."/>
            <person name="Zhong D."/>
            <person name="Zimmer A."/>
            <person name="Zwirko Z."/>
            <person name="Jaffe D.B."/>
            <person name="Alvarez P."/>
            <person name="Brockman W."/>
            <person name="Butler J."/>
            <person name="Chin C."/>
            <person name="Gnerre S."/>
            <person name="Grabherr M."/>
            <person name="Kleber M."/>
            <person name="Mauceli E."/>
            <person name="MacCallum I."/>
        </authorList>
    </citation>
    <scope>NUCLEOTIDE SEQUENCE [LARGE SCALE GENOMIC DNA]</scope>
    <source>
        <strain evidence="12">Tucson 15010-1051.87</strain>
    </source>
</reference>
<evidence type="ECO:0000313" key="12">
    <source>
        <dbReference type="Proteomes" id="UP000008792"/>
    </source>
</evidence>
<sequence length="657" mass="76021">MTPQYERCGDIVWLSKGEARIFAFKCLHCEHQTTVFRSFKEHLIAAHSEELRKLDAKEESVETKTVCNTIDTTLECQQEMHKQEAHREEAHKQEAHREEAHKQEAHMQEAHMQEAHKQEAHMQEAHKQETLVEVEVQRTSSQSKPAVIESELDLDAAWQAQFDASSNSSSNSDSDSDSDVLDTVATDMPEFWLQEQPVMLSLIEQLESARPLWDNTMLEYRNYKRRGELCDQIAHQLNEQYQLQLKCQEIADYAKKLRAAYAQEQRRLQQQLGDPEAVAVSATPAAWYYQRLSFLANSVRQRRSSNRAAADDAAAAALPVPQLTHEQNIKFIELYRRSQPIWDMQDLSCRLRHARLAAKQQLLQLCRSELPQAQKLEPAQLQRYIKHLRKTYAQEKLRRLECERGGSAYTPNIQCYQQLQFLDAHLAPFRCTECDQMLHSVDGYKMHCAQHKGRLPFICPVCQRGFARSDNCTIHLRRHTQNYQLECAECGKRFANTTDLHVHRRQHTGEKPYCCDVCGQRFATCSFFVRHRRRHQQRPKGKCHLCGKTFYEVSVLNDHIKGHLNVRDKQCDVCRKCFTSAKYLRQHKEIHAANKRYVCKICSKGFAQYAGLSGHMKSHGTIVRGRPKAQPSPSPTDNNPGTFPDDLTHWDSLSESL</sequence>
<keyword evidence="3" id="KW-0677">Repeat</keyword>
<dbReference type="OrthoDB" id="427030at2759"/>
<feature type="domain" description="C2H2-type" evidence="9">
    <location>
        <begin position="513"/>
        <end position="540"/>
    </location>
</feature>
<keyword evidence="4 7" id="KW-0863">Zinc-finger</keyword>
<keyword evidence="5" id="KW-0862">Zinc</keyword>
<dbReference type="Pfam" id="PF13912">
    <property type="entry name" value="zf-C2H2_6"/>
    <property type="match status" value="1"/>
</dbReference>
<dbReference type="InterPro" id="IPR006578">
    <property type="entry name" value="MADF-dom"/>
</dbReference>
<comment type="subcellular location">
    <subcellularLocation>
        <location evidence="1">Nucleus</location>
    </subcellularLocation>
</comment>
<dbReference type="FunFam" id="3.30.160.60:FF:002343">
    <property type="entry name" value="Zinc finger protein 33A"/>
    <property type="match status" value="1"/>
</dbReference>
<dbReference type="OMA" id="KECDVCH"/>
<accession>B4M7V6</accession>
<dbReference type="eggNOG" id="KOG1721">
    <property type="taxonomic scope" value="Eukaryota"/>
</dbReference>
<name>B4M7V6_DROVI</name>
<dbReference type="Pfam" id="PF10545">
    <property type="entry name" value="MADF_DNA_bdg"/>
    <property type="match status" value="2"/>
</dbReference>
<dbReference type="AlphaFoldDB" id="B4M7V6"/>
<dbReference type="GO" id="GO:0008270">
    <property type="term" value="F:zinc ion binding"/>
    <property type="evidence" value="ECO:0007669"/>
    <property type="project" value="UniProtKB-KW"/>
</dbReference>
<dbReference type="PANTHER" id="PTHR24394">
    <property type="entry name" value="ZINC FINGER PROTEIN"/>
    <property type="match status" value="1"/>
</dbReference>
<evidence type="ECO:0000313" key="11">
    <source>
        <dbReference type="EMBL" id="EDW62873.1"/>
    </source>
</evidence>
<gene>
    <name evidence="11" type="primary">Dvir\GJ17056</name>
    <name evidence="11" type="ORF">Dvir_GJ17056</name>
</gene>
<keyword evidence="2" id="KW-0479">Metal-binding</keyword>
<dbReference type="SMR" id="B4M7V6"/>
<feature type="domain" description="C2H2-type" evidence="9">
    <location>
        <begin position="429"/>
        <end position="456"/>
    </location>
</feature>
<feature type="domain" description="C2H2-type" evidence="9">
    <location>
        <begin position="597"/>
        <end position="619"/>
    </location>
</feature>
<feature type="region of interest" description="Disordered" evidence="8">
    <location>
        <begin position="618"/>
        <end position="657"/>
    </location>
</feature>
<feature type="domain" description="MADF" evidence="10">
    <location>
        <begin position="330"/>
        <end position="427"/>
    </location>
</feature>
<dbReference type="PROSITE" id="PS50157">
    <property type="entry name" value="ZINC_FINGER_C2H2_2"/>
    <property type="match status" value="7"/>
</dbReference>
<dbReference type="Gene3D" id="3.30.160.60">
    <property type="entry name" value="Classic Zinc Finger"/>
    <property type="match status" value="5"/>
</dbReference>
<evidence type="ECO:0000256" key="7">
    <source>
        <dbReference type="PROSITE-ProRule" id="PRU00042"/>
    </source>
</evidence>
<evidence type="ECO:0000256" key="1">
    <source>
        <dbReference type="ARBA" id="ARBA00004123"/>
    </source>
</evidence>
<dbReference type="FunFam" id="3.30.160.60:FF:000446">
    <property type="entry name" value="Zinc finger protein"/>
    <property type="match status" value="1"/>
</dbReference>
<dbReference type="SMART" id="SM00595">
    <property type="entry name" value="MADF"/>
    <property type="match status" value="2"/>
</dbReference>
<feature type="domain" description="MADF" evidence="10">
    <location>
        <begin position="201"/>
        <end position="300"/>
    </location>
</feature>
<dbReference type="SMART" id="SM00355">
    <property type="entry name" value="ZnF_C2H2"/>
    <property type="match status" value="8"/>
</dbReference>
<feature type="domain" description="C2H2-type" evidence="9">
    <location>
        <begin position="457"/>
        <end position="484"/>
    </location>
</feature>
<dbReference type="EMBL" id="CH940653">
    <property type="protein sequence ID" value="EDW62873.1"/>
    <property type="molecule type" value="Genomic_DNA"/>
</dbReference>
<dbReference type="InParanoid" id="B4M7V6"/>
<evidence type="ECO:0000256" key="6">
    <source>
        <dbReference type="ARBA" id="ARBA00023242"/>
    </source>
</evidence>
<dbReference type="Proteomes" id="UP000008792">
    <property type="component" value="Unassembled WGS sequence"/>
</dbReference>
<evidence type="ECO:0000256" key="5">
    <source>
        <dbReference type="ARBA" id="ARBA00022833"/>
    </source>
</evidence>
<dbReference type="SUPFAM" id="SSF57667">
    <property type="entry name" value="beta-beta-alpha zinc fingers"/>
    <property type="match status" value="4"/>
</dbReference>
<evidence type="ECO:0000256" key="4">
    <source>
        <dbReference type="ARBA" id="ARBA00022771"/>
    </source>
</evidence>
<feature type="domain" description="C2H2-type" evidence="9">
    <location>
        <begin position="485"/>
        <end position="512"/>
    </location>
</feature>
<feature type="domain" description="C2H2-type" evidence="9">
    <location>
        <begin position="541"/>
        <end position="568"/>
    </location>
</feature>
<dbReference type="STRING" id="7244.B4M7V6"/>
<dbReference type="Pfam" id="PF00096">
    <property type="entry name" value="zf-C2H2"/>
    <property type="match status" value="2"/>
</dbReference>
<dbReference type="GO" id="GO:0000981">
    <property type="term" value="F:DNA-binding transcription factor activity, RNA polymerase II-specific"/>
    <property type="evidence" value="ECO:0007669"/>
    <property type="project" value="TreeGrafter"/>
</dbReference>
<dbReference type="GO" id="GO:0005634">
    <property type="term" value="C:nucleus"/>
    <property type="evidence" value="ECO:0007669"/>
    <property type="project" value="UniProtKB-SubCell"/>
</dbReference>
<dbReference type="InterPro" id="IPR013087">
    <property type="entry name" value="Znf_C2H2_type"/>
</dbReference>
<keyword evidence="12" id="KW-1185">Reference proteome</keyword>
<feature type="domain" description="C2H2-type" evidence="9">
    <location>
        <begin position="569"/>
        <end position="596"/>
    </location>
</feature>
<proteinExistence type="predicted"/>
<protein>
    <submittedName>
        <fullName evidence="11">Uncharacterized protein</fullName>
    </submittedName>
</protein>
<dbReference type="KEGG" id="dvi:6633876"/>
<dbReference type="PhylomeDB" id="B4M7V6"/>
<dbReference type="PANTHER" id="PTHR24394:SF44">
    <property type="entry name" value="ZINC FINGER PROTEIN 271-LIKE"/>
    <property type="match status" value="1"/>
</dbReference>
<feature type="region of interest" description="Disordered" evidence="8">
    <location>
        <begin position="83"/>
        <end position="103"/>
    </location>
</feature>
<dbReference type="PROSITE" id="PS00028">
    <property type="entry name" value="ZINC_FINGER_C2H2_1"/>
    <property type="match status" value="7"/>
</dbReference>
<evidence type="ECO:0000256" key="8">
    <source>
        <dbReference type="SAM" id="MobiDB-lite"/>
    </source>
</evidence>
<keyword evidence="6" id="KW-0539">Nucleus</keyword>
<evidence type="ECO:0000259" key="9">
    <source>
        <dbReference type="PROSITE" id="PS50157"/>
    </source>
</evidence>
<dbReference type="InterPro" id="IPR036236">
    <property type="entry name" value="Znf_C2H2_sf"/>
</dbReference>